<dbReference type="EMBL" id="GITU01002011">
    <property type="protein sequence ID" value="MBC1170714.1"/>
    <property type="molecule type" value="Transcribed_RNA"/>
</dbReference>
<protein>
    <submittedName>
        <fullName evidence="1">Putative conserved secreted protein</fullName>
    </submittedName>
</protein>
<reference evidence="1" key="1">
    <citation type="journal article" date="2020" name="BMC">
        <title>Leishmania infection induces a limited differential gene expression in the sand fly midgut.</title>
        <authorList>
            <person name="Coutinho-Abreu I.V."/>
            <person name="Serafim T.D."/>
            <person name="Meneses C."/>
            <person name="Kamhawi S."/>
            <person name="Oliveira F."/>
            <person name="Valenzuela J.G."/>
        </authorList>
    </citation>
    <scope>NUCLEOTIDE SEQUENCE</scope>
    <source>
        <strain evidence="1">Jacobina</strain>
        <tissue evidence="1">Midgut</tissue>
    </source>
</reference>
<name>A0A7G3AG81_LUTLO</name>
<accession>A0A7G3AG81</accession>
<evidence type="ECO:0000313" key="1">
    <source>
        <dbReference type="EMBL" id="MBC1170714.1"/>
    </source>
</evidence>
<proteinExistence type="predicted"/>
<sequence length="100" mass="11663">MLRLRIFLQLFLGLIIFGEVFMVPMVYKKTDREVYEADLVPVSSTVIPLTVYEVSYGNGGKVSDDYKKTILKHLHSKMKIKPENPDKLITWEDVRDNKKM</sequence>
<dbReference type="AlphaFoldDB" id="A0A7G3AG81"/>
<organism evidence="1">
    <name type="scientific">Lutzomyia longipalpis</name>
    <name type="common">Sand fly</name>
    <dbReference type="NCBI Taxonomy" id="7200"/>
    <lineage>
        <taxon>Eukaryota</taxon>
        <taxon>Metazoa</taxon>
        <taxon>Ecdysozoa</taxon>
        <taxon>Arthropoda</taxon>
        <taxon>Hexapoda</taxon>
        <taxon>Insecta</taxon>
        <taxon>Pterygota</taxon>
        <taxon>Neoptera</taxon>
        <taxon>Endopterygota</taxon>
        <taxon>Diptera</taxon>
        <taxon>Nematocera</taxon>
        <taxon>Psychodoidea</taxon>
        <taxon>Psychodidae</taxon>
        <taxon>Lutzomyia</taxon>
        <taxon>Lutzomyia</taxon>
    </lineage>
</organism>